<proteinExistence type="predicted"/>
<feature type="transmembrane region" description="Helical" evidence="2">
    <location>
        <begin position="6"/>
        <end position="24"/>
    </location>
</feature>
<organism evidence="3 4">
    <name type="scientific">Methanobrevibacter olleyae</name>
    <dbReference type="NCBI Taxonomy" id="294671"/>
    <lineage>
        <taxon>Archaea</taxon>
        <taxon>Methanobacteriati</taxon>
        <taxon>Methanobacteriota</taxon>
        <taxon>Methanomada group</taxon>
        <taxon>Methanobacteria</taxon>
        <taxon>Methanobacteriales</taxon>
        <taxon>Methanobacteriaceae</taxon>
        <taxon>Methanobrevibacter</taxon>
    </lineage>
</organism>
<keyword evidence="2" id="KW-0472">Membrane</keyword>
<dbReference type="Proteomes" id="UP000732619">
    <property type="component" value="Unassembled WGS sequence"/>
</dbReference>
<keyword evidence="2" id="KW-0812">Transmembrane</keyword>
<comment type="caution">
    <text evidence="3">The sequence shown here is derived from an EMBL/GenBank/DDBJ whole genome shotgun (WGS) entry which is preliminary data.</text>
</comment>
<protein>
    <submittedName>
        <fullName evidence="3">Uncharacterized protein</fullName>
    </submittedName>
</protein>
<evidence type="ECO:0000256" key="1">
    <source>
        <dbReference type="SAM" id="Coils"/>
    </source>
</evidence>
<reference evidence="3" key="1">
    <citation type="submission" date="2019-04" db="EMBL/GenBank/DDBJ databases">
        <title>Evolution of Biomass-Degrading Anaerobic Consortia Revealed by Metagenomics.</title>
        <authorList>
            <person name="Peng X."/>
        </authorList>
    </citation>
    <scope>NUCLEOTIDE SEQUENCE</scope>
    <source>
        <strain evidence="3">SIG14</strain>
    </source>
</reference>
<keyword evidence="2" id="KW-1133">Transmembrane helix</keyword>
<dbReference type="AlphaFoldDB" id="A0A8T3VWM7"/>
<keyword evidence="1" id="KW-0175">Coiled coil</keyword>
<accession>A0A8T3VWM7</accession>
<name>A0A8T3VWM7_METOL</name>
<evidence type="ECO:0000313" key="4">
    <source>
        <dbReference type="Proteomes" id="UP000732619"/>
    </source>
</evidence>
<evidence type="ECO:0000313" key="3">
    <source>
        <dbReference type="EMBL" id="MBE6512858.1"/>
    </source>
</evidence>
<sequence length="172" mass="19670">MDIIELLAVIILVAAIVFLVYYYIKTANDGNIDIKEILKFSPKDNDVNSLVDDDIQEKKSMGDKIKYTFKDIDKSYANTTDAFSKRLDSFLDERSEELIESWSLVTTDDLSSLEERYATACDSIEALEKRFSEFTNATDAKIEDLDKRLKALEEAEKDLEEAEEVVVEAEKE</sequence>
<gene>
    <name evidence="3" type="ORF">E7Z75_06935</name>
</gene>
<dbReference type="EMBL" id="SUTG01000033">
    <property type="protein sequence ID" value="MBE6512858.1"/>
    <property type="molecule type" value="Genomic_DNA"/>
</dbReference>
<feature type="coiled-coil region" evidence="1">
    <location>
        <begin position="110"/>
        <end position="172"/>
    </location>
</feature>
<evidence type="ECO:0000256" key="2">
    <source>
        <dbReference type="SAM" id="Phobius"/>
    </source>
</evidence>